<dbReference type="PROSITE" id="PS00455">
    <property type="entry name" value="AMP_BINDING"/>
    <property type="match status" value="1"/>
</dbReference>
<accession>A0A8J4SDB1</accession>
<dbReference type="SUPFAM" id="SSF56801">
    <property type="entry name" value="Acetyl-CoA synthetase-like"/>
    <property type="match status" value="1"/>
</dbReference>
<evidence type="ECO:0000259" key="3">
    <source>
        <dbReference type="Pfam" id="PF00501"/>
    </source>
</evidence>
<dbReference type="PANTHER" id="PTHR24096">
    <property type="entry name" value="LONG-CHAIN-FATTY-ACID--COA LIGASE"/>
    <property type="match status" value="1"/>
</dbReference>
<dbReference type="InterPro" id="IPR042099">
    <property type="entry name" value="ANL_N_sf"/>
</dbReference>
<comment type="similarity">
    <text evidence="1">Belongs to the ATP-dependent AMP-binding enzyme family.</text>
</comment>
<evidence type="ECO:0008006" key="7">
    <source>
        <dbReference type="Google" id="ProtNLM"/>
    </source>
</evidence>
<dbReference type="InterPro" id="IPR000873">
    <property type="entry name" value="AMP-dep_synth/lig_dom"/>
</dbReference>
<dbReference type="Pfam" id="PF00501">
    <property type="entry name" value="AMP-binding"/>
    <property type="match status" value="1"/>
</dbReference>
<dbReference type="Pfam" id="PF13193">
    <property type="entry name" value="AMP-binding_C"/>
    <property type="match status" value="1"/>
</dbReference>
<evidence type="ECO:0000256" key="2">
    <source>
        <dbReference type="ARBA" id="ARBA00022598"/>
    </source>
</evidence>
<name>A0A8J4SDB1_9STRA</name>
<reference evidence="5" key="1">
    <citation type="journal article" date="2015" name="Genom Data">
        <title>Draft genome sequences of Phytophthora kernoviae and Phytophthora ramorum lineage EU2 from Scotland.</title>
        <authorList>
            <person name="Sambles C."/>
            <person name="Schlenzig A."/>
            <person name="O'Neill P."/>
            <person name="Grant M."/>
            <person name="Studholme D.J."/>
        </authorList>
    </citation>
    <scope>NUCLEOTIDE SEQUENCE</scope>
    <source>
        <strain evidence="5">00238/432</strain>
    </source>
</reference>
<feature type="domain" description="AMP-dependent synthetase/ligase" evidence="3">
    <location>
        <begin position="38"/>
        <end position="399"/>
    </location>
</feature>
<dbReference type="GO" id="GO:0016405">
    <property type="term" value="F:CoA-ligase activity"/>
    <property type="evidence" value="ECO:0007669"/>
    <property type="project" value="TreeGrafter"/>
</dbReference>
<proteinExistence type="inferred from homology"/>
<sequence>MGNCYSGELPIEPRDAIIHKSPHPHIVVPDITIWEVAEKQAKLHGDKPAFVCGLTHEVITFSELFKRANRLAAAFRNDGVQKGSVVVVHSFNCIEYPVVVLALTGLGAVCSPSSPLFLPNELNRQITKAKASYVVTHKQLENVALEAATNAGLTSDVMYTIGSTKEESEHNFKNIDDLVLQDKWIFKHKRIKPTTRVMLPFSSGTSGNPKGVCLSAKNLLANAMQIGYVEPRGDNFLGLVPFFHIYGVMLIHLSILQAKSIVILPRFMPDTLLGALSKYKIRTAHIAPPTVLFLAHHPLVDKYDLSSTEFVVSGGAPIGKQVEGLVYKRLGLNVKQIYGMTELSPAVNYGEDDTRKPGSAGRMVPNTELRVRCVNTGKDLPANMEGELLYRGPQVMLGYENNHEANQNIFTEDGFLRTGDIGYIDDDGFVFVIDRAKELIKYKGHQVAPGELEDVLNHHPAIADCCCVRGQNATGEEIPKAFVVLEHPGDLTVPTRENVITYVSEPVVPYKKVCDVEFIDSISKNASGKLLR</sequence>
<comment type="caution">
    <text evidence="5">The sequence shown here is derived from an EMBL/GenBank/DDBJ whole genome shotgun (WGS) entry which is preliminary data.</text>
</comment>
<evidence type="ECO:0000256" key="1">
    <source>
        <dbReference type="ARBA" id="ARBA00006432"/>
    </source>
</evidence>
<dbReference type="Gene3D" id="3.40.50.12780">
    <property type="entry name" value="N-terminal domain of ligase-like"/>
    <property type="match status" value="1"/>
</dbReference>
<organism evidence="5 6">
    <name type="scientific">Phytophthora kernoviae 00238/432</name>
    <dbReference type="NCBI Taxonomy" id="1284355"/>
    <lineage>
        <taxon>Eukaryota</taxon>
        <taxon>Sar</taxon>
        <taxon>Stramenopiles</taxon>
        <taxon>Oomycota</taxon>
        <taxon>Peronosporomycetes</taxon>
        <taxon>Peronosporales</taxon>
        <taxon>Peronosporaceae</taxon>
        <taxon>Phytophthora</taxon>
    </lineage>
</organism>
<evidence type="ECO:0000313" key="6">
    <source>
        <dbReference type="Proteomes" id="UP000702964"/>
    </source>
</evidence>
<evidence type="ECO:0000259" key="4">
    <source>
        <dbReference type="Pfam" id="PF13193"/>
    </source>
</evidence>
<dbReference type="PANTHER" id="PTHR24096:SF149">
    <property type="entry name" value="AMP-BINDING DOMAIN-CONTAINING PROTEIN-RELATED"/>
    <property type="match status" value="1"/>
</dbReference>
<feature type="domain" description="AMP-binding enzyme C-terminal" evidence="4">
    <location>
        <begin position="451"/>
        <end position="529"/>
    </location>
</feature>
<dbReference type="InterPro" id="IPR025110">
    <property type="entry name" value="AMP-bd_C"/>
</dbReference>
<dbReference type="Gene3D" id="3.30.300.30">
    <property type="match status" value="1"/>
</dbReference>
<protein>
    <recommendedName>
        <fullName evidence="7">AMP-dependent synthetase/ligase domain-containing protein</fullName>
    </recommendedName>
</protein>
<dbReference type="InterPro" id="IPR020845">
    <property type="entry name" value="AMP-binding_CS"/>
</dbReference>
<gene>
    <name evidence="5" type="ORF">G195_006425</name>
</gene>
<evidence type="ECO:0000313" key="5">
    <source>
        <dbReference type="EMBL" id="KAF4320158.1"/>
    </source>
</evidence>
<keyword evidence="2" id="KW-0436">Ligase</keyword>
<dbReference type="InterPro" id="IPR045851">
    <property type="entry name" value="AMP-bd_C_sf"/>
</dbReference>
<dbReference type="Proteomes" id="UP000702964">
    <property type="component" value="Unassembled WGS sequence"/>
</dbReference>
<dbReference type="AlphaFoldDB" id="A0A8J4SDB1"/>
<reference evidence="5" key="2">
    <citation type="submission" date="2020-02" db="EMBL/GenBank/DDBJ databases">
        <authorList>
            <person name="Studholme D.J."/>
        </authorList>
    </citation>
    <scope>NUCLEOTIDE SEQUENCE</scope>
    <source>
        <strain evidence="5">00238/432</strain>
    </source>
</reference>
<dbReference type="EMBL" id="AOFI03000170">
    <property type="protein sequence ID" value="KAF4320158.1"/>
    <property type="molecule type" value="Genomic_DNA"/>
</dbReference>